<protein>
    <submittedName>
        <fullName evidence="2">(California timema) hypothetical protein</fullName>
    </submittedName>
</protein>
<proteinExistence type="predicted"/>
<gene>
    <name evidence="2" type="ORF">TCMB3V08_LOCUS9269</name>
</gene>
<evidence type="ECO:0000313" key="2">
    <source>
        <dbReference type="EMBL" id="CAD7576704.1"/>
    </source>
</evidence>
<sequence length="221" mass="24696">MQVEYHHKKVPDYELTTLFWYCYSIGLGIGKVELEEVNPHLRGGIVENHLGKNTPSSPDRDSNPDLPVLDSRAQHDKCISQLRPRGGFGAKMDHLQILDSLLKNDYDRRATPTNHLSPSKSLRKLAQETVASQGSAPTYFSSHPRVYEKDTKIFVWNCALHSASDMVFYCCAYAHIGGRGEEGGTARIQTKLMKVWGSGDSCIGTAELQHPLFPLDIIDNI</sequence>
<evidence type="ECO:0000256" key="1">
    <source>
        <dbReference type="SAM" id="MobiDB-lite"/>
    </source>
</evidence>
<name>A0A7R9JD23_TIMCA</name>
<dbReference type="AlphaFoldDB" id="A0A7R9JD23"/>
<dbReference type="EMBL" id="OE184574">
    <property type="protein sequence ID" value="CAD7576704.1"/>
    <property type="molecule type" value="Genomic_DNA"/>
</dbReference>
<reference evidence="2" key="1">
    <citation type="submission" date="2020-11" db="EMBL/GenBank/DDBJ databases">
        <authorList>
            <person name="Tran Van P."/>
        </authorList>
    </citation>
    <scope>NUCLEOTIDE SEQUENCE</scope>
</reference>
<accession>A0A7R9JD23</accession>
<organism evidence="2">
    <name type="scientific">Timema californicum</name>
    <name type="common">California timema</name>
    <name type="synonym">Walking stick</name>
    <dbReference type="NCBI Taxonomy" id="61474"/>
    <lineage>
        <taxon>Eukaryota</taxon>
        <taxon>Metazoa</taxon>
        <taxon>Ecdysozoa</taxon>
        <taxon>Arthropoda</taxon>
        <taxon>Hexapoda</taxon>
        <taxon>Insecta</taxon>
        <taxon>Pterygota</taxon>
        <taxon>Neoptera</taxon>
        <taxon>Polyneoptera</taxon>
        <taxon>Phasmatodea</taxon>
        <taxon>Timematodea</taxon>
        <taxon>Timematoidea</taxon>
        <taxon>Timematidae</taxon>
        <taxon>Timema</taxon>
    </lineage>
</organism>
<feature type="region of interest" description="Disordered" evidence="1">
    <location>
        <begin position="47"/>
        <end position="69"/>
    </location>
</feature>